<name>A0A6V7HCM7_9HYME</name>
<reference evidence="1" key="1">
    <citation type="submission" date="2020-07" db="EMBL/GenBank/DDBJ databases">
        <authorList>
            <person name="Nazaruddin N."/>
        </authorList>
    </citation>
    <scope>NUCLEOTIDE SEQUENCE</scope>
</reference>
<organism evidence="1 2">
    <name type="scientific">Heterotrigona itama</name>
    <dbReference type="NCBI Taxonomy" id="395501"/>
    <lineage>
        <taxon>Eukaryota</taxon>
        <taxon>Metazoa</taxon>
        <taxon>Ecdysozoa</taxon>
        <taxon>Arthropoda</taxon>
        <taxon>Hexapoda</taxon>
        <taxon>Insecta</taxon>
        <taxon>Pterygota</taxon>
        <taxon>Neoptera</taxon>
        <taxon>Endopterygota</taxon>
        <taxon>Hymenoptera</taxon>
        <taxon>Apocrita</taxon>
        <taxon>Aculeata</taxon>
        <taxon>Apoidea</taxon>
        <taxon>Anthophila</taxon>
        <taxon>Apidae</taxon>
        <taxon>Heterotrigona</taxon>
    </lineage>
</organism>
<evidence type="ECO:0000313" key="2">
    <source>
        <dbReference type="Proteomes" id="UP000752696"/>
    </source>
</evidence>
<gene>
    <name evidence="1" type="ORF">MHI_LOCUS783628</name>
</gene>
<feature type="non-terminal residue" evidence="1">
    <location>
        <position position="1"/>
    </location>
</feature>
<protein>
    <submittedName>
        <fullName evidence="1">Uncharacterized protein</fullName>
    </submittedName>
</protein>
<proteinExistence type="predicted"/>
<dbReference type="Proteomes" id="UP000752696">
    <property type="component" value="Unassembled WGS sequence"/>
</dbReference>
<dbReference type="AlphaFoldDB" id="A0A6V7HCM7"/>
<accession>A0A6V7HCM7</accession>
<dbReference type="EMBL" id="CAJDYZ010010591">
    <property type="protein sequence ID" value="CAD1478207.1"/>
    <property type="molecule type" value="Genomic_DNA"/>
</dbReference>
<keyword evidence="2" id="KW-1185">Reference proteome</keyword>
<evidence type="ECO:0000313" key="1">
    <source>
        <dbReference type="EMBL" id="CAD1478207.1"/>
    </source>
</evidence>
<sequence>LSIFTYKITGRNCSVMEKFVFSKTFEFFTTFEYCSLLHLLHDVKSCQTFNIEISKLDSSATNKVTIAKTKERRKEMRDS</sequence>
<comment type="caution">
    <text evidence="1">The sequence shown here is derived from an EMBL/GenBank/DDBJ whole genome shotgun (WGS) entry which is preliminary data.</text>
</comment>